<name>A0A5N6EVH0_9EURO</name>
<sequence>MALLLCEMRMPTARLETVEDMRCWKHFGIEEELDIPSGPSQQAGNMKGPLVVSHPGQGQLCGGFRYMRIWHNSTGSVTLRDRSGNFTASPEMENPKKYVGWFNCSGDKLGVGWQDSEWNLRSSGRGEARPHGVAWRRRHLRAVRLCVDQQPQRPTQSGP</sequence>
<gene>
    <name evidence="1" type="ORF">BDV33DRAFT_203344</name>
</gene>
<evidence type="ECO:0000313" key="1">
    <source>
        <dbReference type="EMBL" id="KAB8220490.1"/>
    </source>
</evidence>
<proteinExistence type="predicted"/>
<organism evidence="1 2">
    <name type="scientific">Aspergillus novoparasiticus</name>
    <dbReference type="NCBI Taxonomy" id="986946"/>
    <lineage>
        <taxon>Eukaryota</taxon>
        <taxon>Fungi</taxon>
        <taxon>Dikarya</taxon>
        <taxon>Ascomycota</taxon>
        <taxon>Pezizomycotina</taxon>
        <taxon>Eurotiomycetes</taxon>
        <taxon>Eurotiomycetidae</taxon>
        <taxon>Eurotiales</taxon>
        <taxon>Aspergillaceae</taxon>
        <taxon>Aspergillus</taxon>
        <taxon>Aspergillus subgen. Circumdati</taxon>
    </lineage>
</organism>
<dbReference type="EMBL" id="ML733428">
    <property type="protein sequence ID" value="KAB8220490.1"/>
    <property type="molecule type" value="Genomic_DNA"/>
</dbReference>
<keyword evidence="2" id="KW-1185">Reference proteome</keyword>
<protein>
    <submittedName>
        <fullName evidence="1">Uncharacterized protein</fullName>
    </submittedName>
</protein>
<dbReference type="AlphaFoldDB" id="A0A5N6EVH0"/>
<evidence type="ECO:0000313" key="2">
    <source>
        <dbReference type="Proteomes" id="UP000326799"/>
    </source>
</evidence>
<reference evidence="1 2" key="1">
    <citation type="submission" date="2019-04" db="EMBL/GenBank/DDBJ databases">
        <title>Fungal friends and foes A comparative genomics study of 23 Aspergillus species from section Flavi.</title>
        <authorList>
            <consortium name="DOE Joint Genome Institute"/>
            <person name="Kjaerbolling I."/>
            <person name="Vesth T.C."/>
            <person name="Frisvad J.C."/>
            <person name="Nybo J.L."/>
            <person name="Theobald S."/>
            <person name="Kildgaard S."/>
            <person name="Petersen T.I."/>
            <person name="Kuo A."/>
            <person name="Sato A."/>
            <person name="Lyhne E.K."/>
            <person name="Kogle M.E."/>
            <person name="Wiebenga A."/>
            <person name="Kun R.S."/>
            <person name="Lubbers R.J."/>
            <person name="Makela M.R."/>
            <person name="Barry K."/>
            <person name="Chovatia M."/>
            <person name="Clum A."/>
            <person name="Daum C."/>
            <person name="Haridas S."/>
            <person name="He G."/>
            <person name="LaButti K."/>
            <person name="Lipzen A."/>
            <person name="Mondo S."/>
            <person name="Pangilinan J."/>
            <person name="Riley R."/>
            <person name="Salamov A."/>
            <person name="Simmons B.A."/>
            <person name="Magnuson J.K."/>
            <person name="Henrissat B."/>
            <person name="Mortensen U.H."/>
            <person name="Larsen T.O."/>
            <person name="De vries R.P."/>
            <person name="Grigoriev I.V."/>
            <person name="Machida M."/>
            <person name="Baker S.E."/>
            <person name="Andersen M.R."/>
        </authorList>
    </citation>
    <scope>NUCLEOTIDE SEQUENCE [LARGE SCALE GENOMIC DNA]</scope>
    <source>
        <strain evidence="1 2">CBS 126849</strain>
    </source>
</reference>
<dbReference type="Proteomes" id="UP000326799">
    <property type="component" value="Unassembled WGS sequence"/>
</dbReference>
<accession>A0A5N6EVH0</accession>